<evidence type="ECO:0000256" key="4">
    <source>
        <dbReference type="ARBA" id="ARBA00022840"/>
    </source>
</evidence>
<dbReference type="STRING" id="54121.SAMN04515653_103108"/>
<evidence type="ECO:0000313" key="6">
    <source>
        <dbReference type="EMBL" id="PXV61050.1"/>
    </source>
</evidence>
<dbReference type="GO" id="GO:0016887">
    <property type="term" value="F:ATP hydrolysis activity"/>
    <property type="evidence" value="ECO:0007669"/>
    <property type="project" value="InterPro"/>
</dbReference>
<reference evidence="6 15" key="3">
    <citation type="submission" date="2018-04" db="EMBL/GenBank/DDBJ databases">
        <title>Subsurface microbial communities from deep shales in Ohio and West Virginia, USA.</title>
        <authorList>
            <person name="Wrighton K."/>
        </authorList>
    </citation>
    <scope>NUCLEOTIDE SEQUENCE [LARGE SCALE GENOMIC DNA]</scope>
    <source>
        <strain evidence="11 16">DSMZ 11287</strain>
        <strain evidence="6 15">MSL28</strain>
    </source>
</reference>
<dbReference type="Proteomes" id="UP000198612">
    <property type="component" value="Unassembled WGS sequence"/>
</dbReference>
<evidence type="ECO:0000313" key="7">
    <source>
        <dbReference type="EMBL" id="SDC19782.1"/>
    </source>
</evidence>
<dbReference type="EMBL" id="SOEF01000004">
    <property type="protein sequence ID" value="TDX46692.1"/>
    <property type="molecule type" value="Genomic_DNA"/>
</dbReference>
<dbReference type="Gene3D" id="3.40.50.300">
    <property type="entry name" value="P-loop containing nucleotide triphosphate hydrolases"/>
    <property type="match status" value="1"/>
</dbReference>
<dbReference type="PROSITE" id="PS50893">
    <property type="entry name" value="ABC_TRANSPORTER_2"/>
    <property type="match status" value="1"/>
</dbReference>
<dbReference type="InterPro" id="IPR027417">
    <property type="entry name" value="P-loop_NTPase"/>
</dbReference>
<evidence type="ECO:0000313" key="16">
    <source>
        <dbReference type="Proteomes" id="UP000295472"/>
    </source>
</evidence>
<dbReference type="AlphaFoldDB" id="A0A1G6JM03"/>
<dbReference type="PANTHER" id="PTHR42734">
    <property type="entry name" value="METAL TRANSPORT SYSTEM ATP-BINDING PROTEIN TM_0124-RELATED"/>
    <property type="match status" value="1"/>
</dbReference>
<dbReference type="Proteomes" id="UP000324896">
    <property type="component" value="Unassembled WGS sequence"/>
</dbReference>
<dbReference type="FunFam" id="3.40.50.300:FF:000134">
    <property type="entry name" value="Iron-enterobactin ABC transporter ATP-binding protein"/>
    <property type="match status" value="1"/>
</dbReference>
<dbReference type="EMBL" id="FOHG01000013">
    <property type="protein sequence ID" value="SES95841.1"/>
    <property type="molecule type" value="Genomic_DNA"/>
</dbReference>
<evidence type="ECO:0000313" key="9">
    <source>
        <dbReference type="EMBL" id="SDI31293.1"/>
    </source>
</evidence>
<sequence>MILKIEALNFAYNKKKVLKNINLEAEKGELITLIGPNGSGKSTLLKCINNYLKADQGTIKVKNQQIRNFSQKELAKIIAYVPQASEINFNLDVFETVLMGRKAYSGWKANQQDKEITAEVISKLGLEEIAFKNINELSGGQQQKVFIARAAAQAAELILLDEPTNNLDLKHQLEIFEMIEKEVSSGKTVIVTMHDLSLVSRFSDRIIMLKEGSIYSDGTASTLSAAKINSVYGVEVSLKEHNGKKIIIPEKICV</sequence>
<evidence type="ECO:0000313" key="11">
    <source>
        <dbReference type="EMBL" id="TDX46692.1"/>
    </source>
</evidence>
<dbReference type="EMBL" id="QICM01000049">
    <property type="protein sequence ID" value="PXV61050.1"/>
    <property type="molecule type" value="Genomic_DNA"/>
</dbReference>
<evidence type="ECO:0000256" key="1">
    <source>
        <dbReference type="ARBA" id="ARBA00005417"/>
    </source>
</evidence>
<evidence type="ECO:0000313" key="10">
    <source>
        <dbReference type="EMBL" id="SES95841.1"/>
    </source>
</evidence>
<dbReference type="InterPro" id="IPR003593">
    <property type="entry name" value="AAA+_ATPase"/>
</dbReference>
<evidence type="ECO:0000313" key="17">
    <source>
        <dbReference type="Proteomes" id="UP000324896"/>
    </source>
</evidence>
<keyword evidence="14" id="KW-1185">Reference proteome</keyword>
<dbReference type="GO" id="GO:0005524">
    <property type="term" value="F:ATP binding"/>
    <property type="evidence" value="ECO:0007669"/>
    <property type="project" value="UniProtKB-KW"/>
</dbReference>
<keyword evidence="2" id="KW-0813">Transport</keyword>
<organism evidence="7 17">
    <name type="scientific">Halanaerobium congolense</name>
    <dbReference type="NCBI Taxonomy" id="54121"/>
    <lineage>
        <taxon>Bacteria</taxon>
        <taxon>Bacillati</taxon>
        <taxon>Bacillota</taxon>
        <taxon>Clostridia</taxon>
        <taxon>Halanaerobiales</taxon>
        <taxon>Halanaerobiaceae</taxon>
        <taxon>Halanaerobium</taxon>
    </lineage>
</organism>
<evidence type="ECO:0000313" key="12">
    <source>
        <dbReference type="Proteomes" id="UP000198612"/>
    </source>
</evidence>
<dbReference type="EMBL" id="FNBJ01000013">
    <property type="protein sequence ID" value="SDF49236.1"/>
    <property type="molecule type" value="Genomic_DNA"/>
</dbReference>
<evidence type="ECO:0000313" key="14">
    <source>
        <dbReference type="Proteomes" id="UP000199519"/>
    </source>
</evidence>
<keyword evidence="4 7" id="KW-0067">ATP-binding</keyword>
<dbReference type="EMBL" id="FNEH01000004">
    <property type="protein sequence ID" value="SDI31293.1"/>
    <property type="molecule type" value="Genomic_DNA"/>
</dbReference>
<evidence type="ECO:0000313" key="13">
    <source>
        <dbReference type="Proteomes" id="UP000198945"/>
    </source>
</evidence>
<reference evidence="12 14" key="2">
    <citation type="submission" date="2016-10" db="EMBL/GenBank/DDBJ databases">
        <authorList>
            <person name="Varghese N."/>
            <person name="Submissions S."/>
        </authorList>
    </citation>
    <scope>NUCLEOTIDE SEQUENCE [LARGE SCALE GENOMIC DNA]</scope>
    <source>
        <strain evidence="7 17">WG10</strain>
        <strain evidence="8 14">WG2</strain>
        <strain evidence="10 12">WG5</strain>
    </source>
</reference>
<comment type="similarity">
    <text evidence="1">Belongs to the ABC transporter superfamily.</text>
</comment>
<dbReference type="Proteomes" id="UP000198945">
    <property type="component" value="Unassembled WGS sequence"/>
</dbReference>
<dbReference type="Pfam" id="PF00005">
    <property type="entry name" value="ABC_tran"/>
    <property type="match status" value="1"/>
</dbReference>
<dbReference type="EMBL" id="FMYT01000003">
    <property type="protein sequence ID" value="SDC19782.1"/>
    <property type="molecule type" value="Genomic_DNA"/>
</dbReference>
<dbReference type="InterPro" id="IPR003439">
    <property type="entry name" value="ABC_transporter-like_ATP-bd"/>
</dbReference>
<dbReference type="CDD" id="cd03214">
    <property type="entry name" value="ABC_Iron-Siderophores_B12_Hemin"/>
    <property type="match status" value="1"/>
</dbReference>
<dbReference type="RefSeq" id="WP_073157351.1">
    <property type="nucleotide sequence ID" value="NZ_FMYT01000003.1"/>
</dbReference>
<dbReference type="SUPFAM" id="SSF52540">
    <property type="entry name" value="P-loop containing nucleoside triphosphate hydrolases"/>
    <property type="match status" value="1"/>
</dbReference>
<dbReference type="Proteomes" id="UP000295472">
    <property type="component" value="Unassembled WGS sequence"/>
</dbReference>
<dbReference type="PROSITE" id="PS00211">
    <property type="entry name" value="ABC_TRANSPORTER_1"/>
    <property type="match status" value="1"/>
</dbReference>
<evidence type="ECO:0000313" key="8">
    <source>
        <dbReference type="EMBL" id="SDF49236.1"/>
    </source>
</evidence>
<dbReference type="SMART" id="SM00382">
    <property type="entry name" value="AAA"/>
    <property type="match status" value="1"/>
</dbReference>
<reference evidence="9 13" key="1">
    <citation type="submission" date="2016-10" db="EMBL/GenBank/DDBJ databases">
        <authorList>
            <person name="de Groot N.N."/>
        </authorList>
    </citation>
    <scope>NUCLEOTIDE SEQUENCE [LARGE SCALE GENOMIC DNA]</scope>
    <source>
        <strain evidence="9 13">WG7</strain>
    </source>
</reference>
<keyword evidence="3" id="KW-0547">Nucleotide-binding</keyword>
<proteinExistence type="inferred from homology"/>
<dbReference type="PANTHER" id="PTHR42734:SF6">
    <property type="entry name" value="MOLYBDATE IMPORT ATP-BINDING PROTEIN MOLC"/>
    <property type="match status" value="1"/>
</dbReference>
<protein>
    <submittedName>
        <fullName evidence="7">Iron complex transport system ATP-binding protein</fullName>
    </submittedName>
</protein>
<feature type="domain" description="ABC transporter" evidence="5">
    <location>
        <begin position="3"/>
        <end position="236"/>
    </location>
</feature>
<dbReference type="Proteomes" id="UP000247389">
    <property type="component" value="Unassembled WGS sequence"/>
</dbReference>
<dbReference type="InterPro" id="IPR050153">
    <property type="entry name" value="Metal_Ion_Import_ABC"/>
</dbReference>
<dbReference type="GeneID" id="57011925"/>
<evidence type="ECO:0000256" key="3">
    <source>
        <dbReference type="ARBA" id="ARBA00022741"/>
    </source>
</evidence>
<dbReference type="Proteomes" id="UP000199519">
    <property type="component" value="Unassembled WGS sequence"/>
</dbReference>
<evidence type="ECO:0000313" key="15">
    <source>
        <dbReference type="Proteomes" id="UP000247389"/>
    </source>
</evidence>
<evidence type="ECO:0000256" key="2">
    <source>
        <dbReference type="ARBA" id="ARBA00022448"/>
    </source>
</evidence>
<accession>A0A1G6JM03</accession>
<dbReference type="InterPro" id="IPR017871">
    <property type="entry name" value="ABC_transporter-like_CS"/>
</dbReference>
<name>A0A1G6JM03_9FIRM</name>
<dbReference type="OrthoDB" id="9799337at2"/>
<gene>
    <name evidence="11" type="ORF">C7954_10462</name>
    <name evidence="6" type="ORF">C8C78_1496</name>
    <name evidence="7" type="ORF">SAMN04488597_10368</name>
    <name evidence="8" type="ORF">SAMN04488598_11366</name>
    <name evidence="10" type="ORF">SAMN04515652_11366</name>
    <name evidence="9" type="ORF">SAMN04515654_104107</name>
</gene>
<evidence type="ECO:0000259" key="5">
    <source>
        <dbReference type="PROSITE" id="PS50893"/>
    </source>
</evidence>